<evidence type="ECO:0000256" key="15">
    <source>
        <dbReference type="HAMAP-Rule" id="MF_00283"/>
    </source>
</evidence>
<dbReference type="GO" id="GO:0004826">
    <property type="term" value="F:phenylalanine-tRNA ligase activity"/>
    <property type="evidence" value="ECO:0007669"/>
    <property type="project" value="UniProtKB-UniRule"/>
</dbReference>
<dbReference type="NCBIfam" id="TIGR00472">
    <property type="entry name" value="pheT_bact"/>
    <property type="match status" value="1"/>
</dbReference>
<reference evidence="20 21" key="1">
    <citation type="submission" date="2019-09" db="EMBL/GenBank/DDBJ databases">
        <title>Phylogeny of genus Pseudoclavibacter and closely related genus.</title>
        <authorList>
            <person name="Li Y."/>
        </authorList>
    </citation>
    <scope>NUCLEOTIDE SEQUENCE [LARGE SCALE GENOMIC DNA]</scope>
    <source>
        <strain evidence="20 21">THG-MD12</strain>
    </source>
</reference>
<comment type="subunit">
    <text evidence="3 15">Tetramer of two alpha and two beta subunits.</text>
</comment>
<evidence type="ECO:0000256" key="2">
    <source>
        <dbReference type="ARBA" id="ARBA00008653"/>
    </source>
</evidence>
<feature type="domain" description="FDX-ACB" evidence="18">
    <location>
        <begin position="761"/>
        <end position="854"/>
    </location>
</feature>
<evidence type="ECO:0000256" key="7">
    <source>
        <dbReference type="ARBA" id="ARBA00022723"/>
    </source>
</evidence>
<evidence type="ECO:0000256" key="5">
    <source>
        <dbReference type="ARBA" id="ARBA00022555"/>
    </source>
</evidence>
<dbReference type="InterPro" id="IPR033714">
    <property type="entry name" value="tRNA_bind_bactPheRS"/>
</dbReference>
<dbReference type="SMART" id="SM00874">
    <property type="entry name" value="B5"/>
    <property type="match status" value="1"/>
</dbReference>
<evidence type="ECO:0000256" key="3">
    <source>
        <dbReference type="ARBA" id="ARBA00011209"/>
    </source>
</evidence>
<comment type="cofactor">
    <cofactor evidence="15">
        <name>Mg(2+)</name>
        <dbReference type="ChEBI" id="CHEBI:18420"/>
    </cofactor>
    <text evidence="15">Binds 2 magnesium ions per tetramer.</text>
</comment>
<keyword evidence="21" id="KW-1185">Reference proteome</keyword>
<evidence type="ECO:0000259" key="19">
    <source>
        <dbReference type="PROSITE" id="PS51483"/>
    </source>
</evidence>
<evidence type="ECO:0000256" key="12">
    <source>
        <dbReference type="ARBA" id="ARBA00022917"/>
    </source>
</evidence>
<keyword evidence="10 15" id="KW-0460">Magnesium</keyword>
<keyword evidence="6 15" id="KW-0436">Ligase</keyword>
<dbReference type="InterPro" id="IPR005146">
    <property type="entry name" value="B3/B4_tRNA-bd"/>
</dbReference>
<accession>A0A7J5AYI9</accession>
<dbReference type="PANTHER" id="PTHR10947">
    <property type="entry name" value="PHENYLALANYL-TRNA SYNTHETASE BETA CHAIN AND LEUCINE-RICH REPEAT-CONTAINING PROTEIN 47"/>
    <property type="match status" value="1"/>
</dbReference>
<gene>
    <name evidence="15" type="primary">pheT</name>
    <name evidence="20" type="ORF">F8O03_16605</name>
</gene>
<dbReference type="PROSITE" id="PS51483">
    <property type="entry name" value="B5"/>
    <property type="match status" value="1"/>
</dbReference>
<dbReference type="InterPro" id="IPR004532">
    <property type="entry name" value="Phe-tRNA-ligase_IIc_bsu_bact"/>
</dbReference>
<keyword evidence="13 15" id="KW-0030">Aminoacyl-tRNA synthetase</keyword>
<feature type="binding site" evidence="15">
    <location>
        <position position="484"/>
    </location>
    <ligand>
        <name>Mg(2+)</name>
        <dbReference type="ChEBI" id="CHEBI:18420"/>
        <note>shared with alpha subunit</note>
    </ligand>
</feature>
<protein>
    <recommendedName>
        <fullName evidence="15">Phenylalanine--tRNA ligase beta subunit</fullName>
        <ecNumber evidence="15">6.1.1.20</ecNumber>
    </recommendedName>
    <alternativeName>
        <fullName evidence="15">Phenylalanyl-tRNA synthetase beta subunit</fullName>
        <shortName evidence="15">PheRS</shortName>
    </alternativeName>
</protein>
<keyword evidence="4 15" id="KW-0963">Cytoplasm</keyword>
<dbReference type="InterPro" id="IPR002547">
    <property type="entry name" value="tRNA-bd_dom"/>
</dbReference>
<dbReference type="GO" id="GO:0009328">
    <property type="term" value="C:phenylalanine-tRNA ligase complex"/>
    <property type="evidence" value="ECO:0007669"/>
    <property type="project" value="TreeGrafter"/>
</dbReference>
<evidence type="ECO:0000256" key="8">
    <source>
        <dbReference type="ARBA" id="ARBA00022741"/>
    </source>
</evidence>
<dbReference type="InterPro" id="IPR041616">
    <property type="entry name" value="PheRS_beta_core"/>
</dbReference>
<evidence type="ECO:0000256" key="1">
    <source>
        <dbReference type="ARBA" id="ARBA00004496"/>
    </source>
</evidence>
<dbReference type="OrthoDB" id="9805455at2"/>
<evidence type="ECO:0000256" key="6">
    <source>
        <dbReference type="ARBA" id="ARBA00022598"/>
    </source>
</evidence>
<dbReference type="GO" id="GO:0006432">
    <property type="term" value="P:phenylalanyl-tRNA aminoacylation"/>
    <property type="evidence" value="ECO:0007669"/>
    <property type="project" value="UniProtKB-UniRule"/>
</dbReference>
<dbReference type="InterPro" id="IPR020825">
    <property type="entry name" value="Phe-tRNA_synthase-like_B3/B4"/>
</dbReference>
<feature type="domain" description="B5" evidence="19">
    <location>
        <begin position="430"/>
        <end position="506"/>
    </location>
</feature>
<dbReference type="Proteomes" id="UP000490386">
    <property type="component" value="Unassembled WGS sequence"/>
</dbReference>
<comment type="caution">
    <text evidence="15">Lacks conserved residue(s) required for the propagation of feature annotation.</text>
</comment>
<dbReference type="InterPro" id="IPR045060">
    <property type="entry name" value="Phe-tRNA-ligase_IIc_bsu"/>
</dbReference>
<proteinExistence type="inferred from homology"/>
<evidence type="ECO:0000259" key="18">
    <source>
        <dbReference type="PROSITE" id="PS51447"/>
    </source>
</evidence>
<dbReference type="GO" id="GO:0005524">
    <property type="term" value="F:ATP binding"/>
    <property type="evidence" value="ECO:0007669"/>
    <property type="project" value="UniProtKB-UniRule"/>
</dbReference>
<dbReference type="RefSeq" id="WP_151424835.1">
    <property type="nucleotide sequence ID" value="NZ_CANKVH010000005.1"/>
</dbReference>
<dbReference type="CDD" id="cd00769">
    <property type="entry name" value="PheRS_beta_core"/>
    <property type="match status" value="1"/>
</dbReference>
<dbReference type="CDD" id="cd02796">
    <property type="entry name" value="tRNA_bind_bactPheRS"/>
    <property type="match status" value="1"/>
</dbReference>
<comment type="similarity">
    <text evidence="2 15">Belongs to the phenylalanyl-tRNA synthetase beta subunit family. Type 1 subfamily.</text>
</comment>
<dbReference type="PROSITE" id="PS51447">
    <property type="entry name" value="FDX_ACB"/>
    <property type="match status" value="1"/>
</dbReference>
<dbReference type="PANTHER" id="PTHR10947:SF0">
    <property type="entry name" value="PHENYLALANINE--TRNA LIGASE BETA SUBUNIT"/>
    <property type="match status" value="1"/>
</dbReference>
<feature type="binding site" evidence="15">
    <location>
        <position position="493"/>
    </location>
    <ligand>
        <name>Mg(2+)</name>
        <dbReference type="ChEBI" id="CHEBI:18420"/>
        <note>shared with alpha subunit</note>
    </ligand>
</feature>
<evidence type="ECO:0000313" key="21">
    <source>
        <dbReference type="Proteomes" id="UP000490386"/>
    </source>
</evidence>
<evidence type="ECO:0000256" key="4">
    <source>
        <dbReference type="ARBA" id="ARBA00022490"/>
    </source>
</evidence>
<dbReference type="EC" id="6.1.1.20" evidence="15"/>
<dbReference type="AlphaFoldDB" id="A0A7J5AYI9"/>
<keyword evidence="9 15" id="KW-0067">ATP-binding</keyword>
<keyword evidence="5 16" id="KW-0820">tRNA-binding</keyword>
<keyword evidence="8 15" id="KW-0547">Nucleotide-binding</keyword>
<dbReference type="Pfam" id="PF17759">
    <property type="entry name" value="tRNA_synthFbeta"/>
    <property type="match status" value="1"/>
</dbReference>
<dbReference type="SMART" id="SM00896">
    <property type="entry name" value="FDX-ACB"/>
    <property type="match status" value="1"/>
</dbReference>
<dbReference type="InterPro" id="IPR012340">
    <property type="entry name" value="NA-bd_OB-fold"/>
</dbReference>
<dbReference type="GO" id="GO:0000049">
    <property type="term" value="F:tRNA binding"/>
    <property type="evidence" value="ECO:0007669"/>
    <property type="project" value="UniProtKB-UniRule"/>
</dbReference>
<evidence type="ECO:0000256" key="13">
    <source>
        <dbReference type="ARBA" id="ARBA00023146"/>
    </source>
</evidence>
<dbReference type="Pfam" id="PF03483">
    <property type="entry name" value="B3_4"/>
    <property type="match status" value="1"/>
</dbReference>
<evidence type="ECO:0000256" key="16">
    <source>
        <dbReference type="PROSITE-ProRule" id="PRU00209"/>
    </source>
</evidence>
<name>A0A7J5AYI9_9MICO</name>
<dbReference type="HAMAP" id="MF_00283">
    <property type="entry name" value="Phe_tRNA_synth_beta1"/>
    <property type="match status" value="1"/>
</dbReference>
<comment type="caution">
    <text evidence="20">The sequence shown here is derived from an EMBL/GenBank/DDBJ whole genome shotgun (WGS) entry which is preliminary data.</text>
</comment>
<dbReference type="EMBL" id="WBJX01000006">
    <property type="protein sequence ID" value="KAB1636559.1"/>
    <property type="molecule type" value="Genomic_DNA"/>
</dbReference>
<dbReference type="SUPFAM" id="SSF55681">
    <property type="entry name" value="Class II aaRS and biotin synthetases"/>
    <property type="match status" value="1"/>
</dbReference>
<dbReference type="Gene3D" id="2.40.50.140">
    <property type="entry name" value="Nucleic acid-binding proteins"/>
    <property type="match status" value="1"/>
</dbReference>
<feature type="domain" description="TRNA-binding" evidence="17">
    <location>
        <begin position="40"/>
        <end position="163"/>
    </location>
</feature>
<dbReference type="InterPro" id="IPR045864">
    <property type="entry name" value="aa-tRNA-synth_II/BPL/LPL"/>
</dbReference>
<comment type="subcellular location">
    <subcellularLocation>
        <location evidence="1 15">Cytoplasm</location>
    </subcellularLocation>
</comment>
<evidence type="ECO:0000259" key="17">
    <source>
        <dbReference type="PROSITE" id="PS50886"/>
    </source>
</evidence>
<dbReference type="PROSITE" id="PS50886">
    <property type="entry name" value="TRBD"/>
    <property type="match status" value="1"/>
</dbReference>
<organism evidence="20 21">
    <name type="scientific">Pseudoclavibacter terrae</name>
    <dbReference type="NCBI Taxonomy" id="1530195"/>
    <lineage>
        <taxon>Bacteria</taxon>
        <taxon>Bacillati</taxon>
        <taxon>Actinomycetota</taxon>
        <taxon>Actinomycetes</taxon>
        <taxon>Micrococcales</taxon>
        <taxon>Microbacteriaceae</taxon>
        <taxon>Pseudoclavibacter</taxon>
    </lineage>
</organism>
<sequence length="855" mass="90544">MRAPLSWLREYAEIPASVSPASVLDAFVRVGLEDEAVHGTQLQGPIVVGEVLSAEPEPQSNGKTINWCQVRVAPEGQLAADGGADVRGIVCGAHNFGVGDSVVVTLPGAVLPGDFAIAARKTYGHVSDGMIASQRELGMGDDHEGIIVLSRLGVSATPGTDAIELLGLTEQAVEVNVTPDRGYAMSIRGLVREYSNATGAAFSDPALRPQLEAILAEAIASDAQDVRVPVTVDDDASVRDQPMAPVFVGVIVEGIDATRPTPTWMAQRLRLAGIRPLGIAIDITNYVMLELGQPIHGYDLDKLRGGIRVRRAAEGEQLTTLDGKERTLSAEDILITDDRGPIGLAGVMGGEETELSTETRNVFIEAASFSPISIARTARRHKLPSEASRRFERRVDPRVAQPAAARVAELLVEHAGGHVVRAGSVHEQIPTPESLILPVDAAARIMGVDYSLDETIGALRAVGCEVWEEAEGLLGVTVPSWRGDLTEPVTLVEEIGRLCDFERIPSRLPVAPPGRGLTREQRLRRAAADVLAASGAVEVQSYPFVAEADTVTFGRPDAGDVAAVKLANPLDPRAAWLRTSLLPGLLTIAHRNVSRGLTDLTIFETGTVFKPESGVVYGVDEVPSVAVRPTPERIAELEAGLPPQPRHAAGIVLGQREPKRPGHAPTAASWEDALELVAQLGLATGADIQVRQGTHRAFHPGRCAELFMSFGSDEIVVGFAGEVHPDIAEGADLPRVVAAFEVDLDAVIDLARREVLPEPISTFPAATQDLSLVVDATVPAADVSAAVTEGAGALLEQLTIVDDYRGAGLEDGQKSLTFALRFRATDRTLTAAEASEAKESGATLAAERFGATMRA</sequence>
<evidence type="ECO:0000313" key="20">
    <source>
        <dbReference type="EMBL" id="KAB1636559.1"/>
    </source>
</evidence>
<dbReference type="Pfam" id="PF03147">
    <property type="entry name" value="FDX-ACB"/>
    <property type="match status" value="1"/>
</dbReference>
<dbReference type="SMART" id="SM00873">
    <property type="entry name" value="B3_4"/>
    <property type="match status" value="1"/>
</dbReference>
<dbReference type="SUPFAM" id="SSF46955">
    <property type="entry name" value="Putative DNA-binding domain"/>
    <property type="match status" value="1"/>
</dbReference>
<keyword evidence="7 15" id="KW-0479">Metal-binding</keyword>
<dbReference type="GO" id="GO:0000287">
    <property type="term" value="F:magnesium ion binding"/>
    <property type="evidence" value="ECO:0007669"/>
    <property type="project" value="UniProtKB-UniRule"/>
</dbReference>
<keyword evidence="12 15" id="KW-0648">Protein biosynthesis</keyword>
<dbReference type="Pfam" id="PF03484">
    <property type="entry name" value="B5"/>
    <property type="match status" value="1"/>
</dbReference>
<dbReference type="SUPFAM" id="SSF56037">
    <property type="entry name" value="PheT/TilS domain"/>
    <property type="match status" value="1"/>
</dbReference>
<dbReference type="SUPFAM" id="SSF50249">
    <property type="entry name" value="Nucleic acid-binding proteins"/>
    <property type="match status" value="1"/>
</dbReference>
<dbReference type="InterPro" id="IPR036690">
    <property type="entry name" value="Fdx_antiC-bd_sf"/>
</dbReference>
<keyword evidence="11 16" id="KW-0694">RNA-binding</keyword>
<evidence type="ECO:0000256" key="11">
    <source>
        <dbReference type="ARBA" id="ARBA00022884"/>
    </source>
</evidence>
<dbReference type="InterPro" id="IPR009061">
    <property type="entry name" value="DNA-bd_dom_put_sf"/>
</dbReference>
<dbReference type="Gene3D" id="3.30.930.10">
    <property type="entry name" value="Bira Bifunctional Protein, Domain 2"/>
    <property type="match status" value="1"/>
</dbReference>
<feature type="binding site" evidence="15">
    <location>
        <position position="494"/>
    </location>
    <ligand>
        <name>Mg(2+)</name>
        <dbReference type="ChEBI" id="CHEBI:18420"/>
        <note>shared with alpha subunit</note>
    </ligand>
</feature>
<evidence type="ECO:0000256" key="9">
    <source>
        <dbReference type="ARBA" id="ARBA00022840"/>
    </source>
</evidence>
<dbReference type="SUPFAM" id="SSF54991">
    <property type="entry name" value="Anticodon-binding domain of PheRS"/>
    <property type="match status" value="1"/>
</dbReference>
<evidence type="ECO:0000256" key="10">
    <source>
        <dbReference type="ARBA" id="ARBA00022842"/>
    </source>
</evidence>
<dbReference type="Gene3D" id="3.30.56.10">
    <property type="match status" value="2"/>
</dbReference>
<comment type="catalytic activity">
    <reaction evidence="14 15">
        <text>tRNA(Phe) + L-phenylalanine + ATP = L-phenylalanyl-tRNA(Phe) + AMP + diphosphate + H(+)</text>
        <dbReference type="Rhea" id="RHEA:19413"/>
        <dbReference type="Rhea" id="RHEA-COMP:9668"/>
        <dbReference type="Rhea" id="RHEA-COMP:9699"/>
        <dbReference type="ChEBI" id="CHEBI:15378"/>
        <dbReference type="ChEBI" id="CHEBI:30616"/>
        <dbReference type="ChEBI" id="CHEBI:33019"/>
        <dbReference type="ChEBI" id="CHEBI:58095"/>
        <dbReference type="ChEBI" id="CHEBI:78442"/>
        <dbReference type="ChEBI" id="CHEBI:78531"/>
        <dbReference type="ChEBI" id="CHEBI:456215"/>
        <dbReference type="EC" id="6.1.1.20"/>
    </reaction>
</comment>
<dbReference type="InterPro" id="IPR005121">
    <property type="entry name" value="Fdx_antiC-bd"/>
</dbReference>
<dbReference type="InterPro" id="IPR005147">
    <property type="entry name" value="tRNA_synthase_B5-dom"/>
</dbReference>
<dbReference type="Gene3D" id="3.30.70.380">
    <property type="entry name" value="Ferrodoxin-fold anticodon-binding domain"/>
    <property type="match status" value="1"/>
</dbReference>
<dbReference type="Gene3D" id="3.50.40.10">
    <property type="entry name" value="Phenylalanyl-trna Synthetase, Chain B, domain 3"/>
    <property type="match status" value="1"/>
</dbReference>
<evidence type="ECO:0000256" key="14">
    <source>
        <dbReference type="ARBA" id="ARBA00049255"/>
    </source>
</evidence>